<gene>
    <name evidence="1" type="ORF">MED297_19192</name>
</gene>
<dbReference type="Proteomes" id="UP000005953">
    <property type="component" value="Unassembled WGS sequence"/>
</dbReference>
<keyword evidence="2" id="KW-1185">Reference proteome</keyword>
<dbReference type="Pfam" id="PF22098">
    <property type="entry name" value="DUF6942"/>
    <property type="match status" value="1"/>
</dbReference>
<dbReference type="STRING" id="314283.MED297_19192"/>
<accession>A4B8U3</accession>
<proteinExistence type="predicted"/>
<organism evidence="1 2">
    <name type="scientific">Reinekea blandensis MED297</name>
    <dbReference type="NCBI Taxonomy" id="314283"/>
    <lineage>
        <taxon>Bacteria</taxon>
        <taxon>Pseudomonadati</taxon>
        <taxon>Pseudomonadota</taxon>
        <taxon>Gammaproteobacteria</taxon>
        <taxon>Oceanospirillales</taxon>
        <taxon>Saccharospirillaceae</taxon>
        <taxon>Reinekea</taxon>
    </lineage>
</organism>
<dbReference type="OrthoDB" id="6077837at2"/>
<evidence type="ECO:0000313" key="1">
    <source>
        <dbReference type="EMBL" id="EAR11044.1"/>
    </source>
</evidence>
<reference evidence="1 2" key="1">
    <citation type="submission" date="2006-02" db="EMBL/GenBank/DDBJ databases">
        <authorList>
            <person name="Pinhassi J."/>
            <person name="Pedros-Alio C."/>
            <person name="Ferriera S."/>
            <person name="Johnson J."/>
            <person name="Kravitz S."/>
            <person name="Halpern A."/>
            <person name="Remington K."/>
            <person name="Beeson K."/>
            <person name="Tran B."/>
            <person name="Rogers Y.-H."/>
            <person name="Friedman R."/>
            <person name="Venter J.C."/>
        </authorList>
    </citation>
    <scope>NUCLEOTIDE SEQUENCE [LARGE SCALE GENOMIC DNA]</scope>
    <source>
        <strain evidence="1 2">MED297</strain>
    </source>
</reference>
<protein>
    <submittedName>
        <fullName evidence="1">Uncharacterized protein</fullName>
    </submittedName>
</protein>
<dbReference type="AlphaFoldDB" id="A4B8U3"/>
<dbReference type="RefSeq" id="WP_008044425.1">
    <property type="nucleotide sequence ID" value="NZ_CH724151.1"/>
</dbReference>
<evidence type="ECO:0000313" key="2">
    <source>
        <dbReference type="Proteomes" id="UP000005953"/>
    </source>
</evidence>
<dbReference type="HOGENOM" id="CLU_108934_0_0_6"/>
<name>A4B8U3_9GAMM</name>
<comment type="caution">
    <text evidence="1">The sequence shown here is derived from an EMBL/GenBank/DDBJ whole genome shotgun (WGS) entry which is preliminary data.</text>
</comment>
<sequence length="175" mass="19307">MRDYLGEPQATLTVCVEHQPRWPEPAFASGRSTLFPGELAILVGANSNHWRKIFNVYAKLLCALKPDAATDWRALRDQQLFQPGQQHGLRMGSIVAENINENTGLTLIAGKQYADALGLLSQATSLAPGIFVHDHANCLITPYFDYRALSDASIARLAQIMTERWSDQTALVLAT</sequence>
<dbReference type="EMBL" id="AAOE01000001">
    <property type="protein sequence ID" value="EAR11044.1"/>
    <property type="molecule type" value="Genomic_DNA"/>
</dbReference>
<dbReference type="InterPro" id="IPR054222">
    <property type="entry name" value="DUF6942"/>
</dbReference>